<evidence type="ECO:0000313" key="3">
    <source>
        <dbReference type="Proteomes" id="UP001460270"/>
    </source>
</evidence>
<protein>
    <recommendedName>
        <fullName evidence="4">Ubiquitinyl hydrolase 1</fullName>
    </recommendedName>
</protein>
<sequence length="285" mass="30846">MKETQESDTSSPAPCLWEVTGSPPGRTDGQTDRHRRTDCVLFVFVLSGRHYDVITSWNVPELFPRPSRSLHPLAARTVIGRVFWRWRLIGRRWRGGGTRRENFYKVEGAKDALICGNSSDAGEQNPFSIKPRRAPGLSCLSAEPRVCPASAQSSGSVLPQRRARVCPASAQSSGLSCLSAELRVCPASAQSSGSVLPQRRAPGLSCLSAELRVCPASAQSSSCQRKLRVCPASAQSSGSVLPQRRAPGLSCLSAEPRVCPASAQLSQHQCYKQEQCSSSLHTPQF</sequence>
<dbReference type="Proteomes" id="UP001460270">
    <property type="component" value="Unassembled WGS sequence"/>
</dbReference>
<dbReference type="EMBL" id="JBBPFD010000415">
    <property type="protein sequence ID" value="KAK7878958.1"/>
    <property type="molecule type" value="Genomic_DNA"/>
</dbReference>
<dbReference type="AlphaFoldDB" id="A0AAW0MR43"/>
<name>A0AAW0MR43_9GOBI</name>
<proteinExistence type="predicted"/>
<evidence type="ECO:0000256" key="1">
    <source>
        <dbReference type="SAM" id="MobiDB-lite"/>
    </source>
</evidence>
<comment type="caution">
    <text evidence="2">The sequence shown here is derived from an EMBL/GenBank/DDBJ whole genome shotgun (WGS) entry which is preliminary data.</text>
</comment>
<reference evidence="3" key="1">
    <citation type="submission" date="2024-04" db="EMBL/GenBank/DDBJ databases">
        <title>Salinicola lusitanus LLJ914,a marine bacterium isolated from the Okinawa Trough.</title>
        <authorList>
            <person name="Li J."/>
        </authorList>
    </citation>
    <scope>NUCLEOTIDE SEQUENCE [LARGE SCALE GENOMIC DNA]</scope>
</reference>
<gene>
    <name evidence="2" type="ORF">WMY93_034197</name>
</gene>
<keyword evidence="3" id="KW-1185">Reference proteome</keyword>
<feature type="region of interest" description="Disordered" evidence="1">
    <location>
        <begin position="1"/>
        <end position="32"/>
    </location>
</feature>
<evidence type="ECO:0000313" key="2">
    <source>
        <dbReference type="EMBL" id="KAK7878958.1"/>
    </source>
</evidence>
<accession>A0AAW0MR43</accession>
<organism evidence="2 3">
    <name type="scientific">Mugilogobius chulae</name>
    <name type="common">yellowstripe goby</name>
    <dbReference type="NCBI Taxonomy" id="88201"/>
    <lineage>
        <taxon>Eukaryota</taxon>
        <taxon>Metazoa</taxon>
        <taxon>Chordata</taxon>
        <taxon>Craniata</taxon>
        <taxon>Vertebrata</taxon>
        <taxon>Euteleostomi</taxon>
        <taxon>Actinopterygii</taxon>
        <taxon>Neopterygii</taxon>
        <taxon>Teleostei</taxon>
        <taxon>Neoteleostei</taxon>
        <taxon>Acanthomorphata</taxon>
        <taxon>Gobiaria</taxon>
        <taxon>Gobiiformes</taxon>
        <taxon>Gobioidei</taxon>
        <taxon>Gobiidae</taxon>
        <taxon>Gobionellinae</taxon>
        <taxon>Mugilogobius</taxon>
    </lineage>
</organism>
<evidence type="ECO:0008006" key="4">
    <source>
        <dbReference type="Google" id="ProtNLM"/>
    </source>
</evidence>